<dbReference type="Proteomes" id="UP000816034">
    <property type="component" value="Unassembled WGS sequence"/>
</dbReference>
<dbReference type="EMBL" id="PYSW02000002">
    <property type="protein sequence ID" value="KAG2393587.1"/>
    <property type="molecule type" value="Genomic_DNA"/>
</dbReference>
<dbReference type="SUPFAM" id="SSF56112">
    <property type="entry name" value="Protein kinase-like (PK-like)"/>
    <property type="match status" value="1"/>
</dbReference>
<dbReference type="PANTHER" id="PTHR44167:SF24">
    <property type="entry name" value="SERINE_THREONINE-PROTEIN KINASE CHK2"/>
    <property type="match status" value="1"/>
</dbReference>
<dbReference type="InterPro" id="IPR000719">
    <property type="entry name" value="Prot_kinase_dom"/>
</dbReference>
<dbReference type="GO" id="GO:0004672">
    <property type="term" value="F:protein kinase activity"/>
    <property type="evidence" value="ECO:0007669"/>
    <property type="project" value="InterPro"/>
</dbReference>
<organism evidence="3 4">
    <name type="scientific">Naegleria lovaniensis</name>
    <name type="common">Amoeba</name>
    <dbReference type="NCBI Taxonomy" id="51637"/>
    <lineage>
        <taxon>Eukaryota</taxon>
        <taxon>Discoba</taxon>
        <taxon>Heterolobosea</taxon>
        <taxon>Tetramitia</taxon>
        <taxon>Eutetramitia</taxon>
        <taxon>Vahlkampfiidae</taxon>
        <taxon>Naegleria</taxon>
    </lineage>
</organism>
<name>A0AA88H6Q7_NAELO</name>
<dbReference type="GO" id="GO:0005524">
    <property type="term" value="F:ATP binding"/>
    <property type="evidence" value="ECO:0007669"/>
    <property type="project" value="InterPro"/>
</dbReference>
<dbReference type="RefSeq" id="XP_044555481.1">
    <property type="nucleotide sequence ID" value="XM_044697054.1"/>
</dbReference>
<dbReference type="SMART" id="SM00220">
    <property type="entry name" value="S_TKc"/>
    <property type="match status" value="1"/>
</dbReference>
<sequence length="571" mass="66032">MSEQPSPPSDSSSSSSSSSSLSESSPKKRKANEHSTSYYQTKLKLLKVQLEKEKEKTKQEVEKTKREIEKEKTKREIEKTKQEEEKTKQEVEKTKREQEKTKQLQLSHIRTFNLSTHSYSIFYNSEKNQHHITVIDEMELKNWFTYSQVTNDILNLFTPINASGESEVRNTMNTILEKMAQKDLRVINTSQKHYLSTQVDSSSSQAPDFTFYFKNYAFLDTSNHLLLTKIANIIGVVKDAVIEKPSSLGQTISYLQTLLMAQKLYRKCNYGFITNYISIIFLKAEINDDIVTFQHSKPIDFKPTNNMATLGLQTLYSLLNTSIDKVDSIGFYPSTVINLTSFLSEGYTSLVFKVPDGRVAKICKTPVYTNMFENEYQTLNTLKNYNIDVPKVEKLCEGVLQMEKFNCIEDTDTPTKQECLDLIDLLQKVHSRGICHRDIRPENIMKNGNDGKLIFIDWGFACKADEMTQFAGTVSFCADEYLECIFHPHGFKSYKTKYDCESLLKTFCYWASSNKFHSVSRNEFHKAREARKFWNQFDELNFKAIVYQIRNGTDPYAALKSFWQNNTNPSF</sequence>
<keyword evidence="4" id="KW-1185">Reference proteome</keyword>
<evidence type="ECO:0000259" key="2">
    <source>
        <dbReference type="PROSITE" id="PS50011"/>
    </source>
</evidence>
<dbReference type="GeneID" id="68099572"/>
<accession>A0AA88H6Q7</accession>
<dbReference type="CDD" id="cd22249">
    <property type="entry name" value="UDM1_RNF168_RNF169-like"/>
    <property type="match status" value="1"/>
</dbReference>
<proteinExistence type="predicted"/>
<feature type="compositionally biased region" description="Basic and acidic residues" evidence="1">
    <location>
        <begin position="49"/>
        <end position="101"/>
    </location>
</feature>
<evidence type="ECO:0000313" key="4">
    <source>
        <dbReference type="Proteomes" id="UP000816034"/>
    </source>
</evidence>
<reference evidence="3 4" key="1">
    <citation type="journal article" date="2018" name="BMC Genomics">
        <title>The genome of Naegleria lovaniensis, the basis for a comparative approach to unravel pathogenicity factors of the human pathogenic amoeba N. fowleri.</title>
        <authorList>
            <person name="Liechti N."/>
            <person name="Schurch N."/>
            <person name="Bruggmann R."/>
            <person name="Wittwer M."/>
        </authorList>
    </citation>
    <scope>NUCLEOTIDE SEQUENCE [LARGE SCALE GENOMIC DNA]</scope>
    <source>
        <strain evidence="3 4">ATCC 30569</strain>
    </source>
</reference>
<dbReference type="PANTHER" id="PTHR44167">
    <property type="entry name" value="OVARIAN-SPECIFIC SERINE/THREONINE-PROTEIN KINASE LOK-RELATED"/>
    <property type="match status" value="1"/>
</dbReference>
<gene>
    <name evidence="3" type="ORF">C9374_007118</name>
</gene>
<comment type="caution">
    <text evidence="3">The sequence shown here is derived from an EMBL/GenBank/DDBJ whole genome shotgun (WGS) entry which is preliminary data.</text>
</comment>
<protein>
    <recommendedName>
        <fullName evidence="2">Protein kinase domain-containing protein</fullName>
    </recommendedName>
</protein>
<feature type="region of interest" description="Disordered" evidence="1">
    <location>
        <begin position="1"/>
        <end position="101"/>
    </location>
</feature>
<dbReference type="AlphaFoldDB" id="A0AA88H6Q7"/>
<dbReference type="Pfam" id="PF00069">
    <property type="entry name" value="Pkinase"/>
    <property type="match status" value="1"/>
</dbReference>
<evidence type="ECO:0000313" key="3">
    <source>
        <dbReference type="EMBL" id="KAG2393587.1"/>
    </source>
</evidence>
<feature type="compositionally biased region" description="Low complexity" evidence="1">
    <location>
        <begin position="9"/>
        <end position="24"/>
    </location>
</feature>
<dbReference type="InterPro" id="IPR011009">
    <property type="entry name" value="Kinase-like_dom_sf"/>
</dbReference>
<feature type="domain" description="Protein kinase" evidence="2">
    <location>
        <begin position="228"/>
        <end position="571"/>
    </location>
</feature>
<dbReference type="PROSITE" id="PS50011">
    <property type="entry name" value="PROTEIN_KINASE_DOM"/>
    <property type="match status" value="1"/>
</dbReference>
<evidence type="ECO:0000256" key="1">
    <source>
        <dbReference type="SAM" id="MobiDB-lite"/>
    </source>
</evidence>
<dbReference type="Gene3D" id="1.10.510.10">
    <property type="entry name" value="Transferase(Phosphotransferase) domain 1"/>
    <property type="match status" value="1"/>
</dbReference>